<evidence type="ECO:0000256" key="2">
    <source>
        <dbReference type="ARBA" id="ARBA00022670"/>
    </source>
</evidence>
<evidence type="ECO:0000259" key="8">
    <source>
        <dbReference type="Pfam" id="PF00082"/>
    </source>
</evidence>
<dbReference type="InterPro" id="IPR057032">
    <property type="entry name" value="MBTPS1_4th"/>
</dbReference>
<feature type="domain" description="Peptidase S8/S53" evidence="8">
    <location>
        <begin position="286"/>
        <end position="533"/>
    </location>
</feature>
<sequence length="1110" mass="121799">MGKPMPAGGCGTQKASAAFVLGLAVAILAVLLGPAFTISPRFDSDAGARSPQCPARVTNATLFDLQGDGAGGRPGGVDASAAGVGGSGSQRQNLDFTSARDGRGLSLGKLCDRFVVTFRDYKLVGEHKARLSQRLNARLNETQRSAWEWVDRKNVALKYPTDFGLVAVKDRSVLDVLRSVDVVRDVFADAKMAGRRELLGTTEREHKLALEMVSDSLKPGDILAKGPGRLHTPFSSDRPGEPSRRGRGLISRALSFAQGFNFSSFKRSQIKSLYKPEELWKKGITGKGIKVGIFDTGVREDHPDLKNIAMRVNFTYQQSTSDGLGHGSFVAGCIASVSPGCPSNAPDVALHTFKVFTDDQTSYTSWYLDALNYAMVVKLHIINVSIGGPDWSDKPFVHKFRELVGQGVIIICAHGNAGPDYGTANNPGDEHWSIAVGGHTDDFKIAHFQSRGHTMQEKPFGYGRIKPDVVAYGHQVSSLRMERGCKEASGTSVASPVAAGIAALVASSVPESEWHYKLTPASMKQVLQEGAERLPRESIYIQGPGKANLHKSFEAMQRYEPKVTVFPGSIDLLDQDYMWPLSKTPLYATAMPLIMNLTITNGLGAHGYFEKEPEFTATNKLGEALDVHFERINVLWPWSGWIAIFVQVRDSGRNLTGVAEGVISFTIRSPPFPGEREGRSQRVEVPFKAKVIRTPDRNKRVLWDDYHNIQYPPEYVPIDDLNYRKEMLDWNGDHPHTNFHPVFDALTDNGYYVEVLGSSLTCFDASNYGTLALVDSEGEFHAEEIEKLHNDVSEGGLGLLIVGEWWNKQQMRRMKFFDDNTRDIWTPIVGGANVPALNRLLADFGIAFSDEITTGQIRLGRNVVSVNTGTSIKAFPARSSLFTLDGGLSPVLGLTRVGQGNVLAFGDTSAFDFNTHANLVPSLFLDFVKYTAGVAYPSWFKAGTVHNEAYENGNMKARLPNPSEGLDAKTLKILRRPLECHTNARRPKEMPVAERPLKPEEPVANPVVPDAEVIMNGIHKVEEKVATAVDGLLDVNHALAGPSEEDATSNVGGAMPHTGIVQAYFQRQLFGFLVVVVCLCVLIVWRKVHSGKRSKLRATKNRYTRLRQIV</sequence>
<feature type="domain" description="MBTPS1 fourth" evidence="10">
    <location>
        <begin position="695"/>
        <end position="882"/>
    </location>
</feature>
<reference evidence="12" key="1">
    <citation type="submission" date="2021-01" db="EMBL/GenBank/DDBJ databases">
        <authorList>
            <person name="Corre E."/>
            <person name="Pelletier E."/>
            <person name="Niang G."/>
            <person name="Scheremetjew M."/>
            <person name="Finn R."/>
            <person name="Kale V."/>
            <person name="Holt S."/>
            <person name="Cochrane G."/>
            <person name="Meng A."/>
            <person name="Brown T."/>
            <person name="Cohen L."/>
        </authorList>
    </citation>
    <scope>NUCLEOTIDE SEQUENCE</scope>
    <source>
        <strain evidence="12">RCC1871</strain>
    </source>
</reference>
<dbReference type="GO" id="GO:0005794">
    <property type="term" value="C:Golgi apparatus"/>
    <property type="evidence" value="ECO:0007669"/>
    <property type="project" value="TreeGrafter"/>
</dbReference>
<keyword evidence="7" id="KW-0812">Transmembrane</keyword>
<dbReference type="InterPro" id="IPR023828">
    <property type="entry name" value="Peptidase_S8_Ser-AS"/>
</dbReference>
<dbReference type="Pfam" id="PF00082">
    <property type="entry name" value="Peptidase_S8"/>
    <property type="match status" value="1"/>
</dbReference>
<dbReference type="PANTHER" id="PTHR43806:SF7">
    <property type="entry name" value="MEMBRANE-BOUND TRANSCRIPTION FACTOR SITE-1 PROTEASE"/>
    <property type="match status" value="1"/>
</dbReference>
<comment type="similarity">
    <text evidence="1 5">Belongs to the peptidase S8 family.</text>
</comment>
<proteinExistence type="inferred from homology"/>
<dbReference type="InterPro" id="IPR015500">
    <property type="entry name" value="Peptidase_S8_subtilisin-rel"/>
</dbReference>
<evidence type="ECO:0000259" key="11">
    <source>
        <dbReference type="Pfam" id="PF23094"/>
    </source>
</evidence>
<dbReference type="PRINTS" id="PR00723">
    <property type="entry name" value="SUBTILISIN"/>
</dbReference>
<feature type="domain" description="Membrane-bound transcription factor site-1 protease-like N-terminal" evidence="9">
    <location>
        <begin position="112"/>
        <end position="188"/>
    </location>
</feature>
<evidence type="ECO:0000256" key="5">
    <source>
        <dbReference type="PROSITE-ProRule" id="PRU01240"/>
    </source>
</evidence>
<feature type="active site" description="Charge relay system" evidence="5">
    <location>
        <position position="326"/>
    </location>
</feature>
<organism evidence="12">
    <name type="scientific">Chloropicon roscoffensis</name>
    <dbReference type="NCBI Taxonomy" id="1461544"/>
    <lineage>
        <taxon>Eukaryota</taxon>
        <taxon>Viridiplantae</taxon>
        <taxon>Chlorophyta</taxon>
        <taxon>Chloropicophyceae</taxon>
        <taxon>Chloropicales</taxon>
        <taxon>Chloropicaceae</taxon>
        <taxon>Chloropicon</taxon>
    </lineage>
</organism>
<feature type="active site" description="Charge relay system" evidence="5">
    <location>
        <position position="492"/>
    </location>
</feature>
<dbReference type="GO" id="GO:0004252">
    <property type="term" value="F:serine-type endopeptidase activity"/>
    <property type="evidence" value="ECO:0007669"/>
    <property type="project" value="UniProtKB-UniRule"/>
</dbReference>
<dbReference type="InterPro" id="IPR055143">
    <property type="entry name" value="MBTP1_N"/>
</dbReference>
<dbReference type="SUPFAM" id="SSF52743">
    <property type="entry name" value="Subtilisin-like"/>
    <property type="match status" value="1"/>
</dbReference>
<feature type="transmembrane region" description="Helical" evidence="7">
    <location>
        <begin position="1069"/>
        <end position="1088"/>
    </location>
</feature>
<keyword evidence="7" id="KW-1133">Transmembrane helix</keyword>
<keyword evidence="3 5" id="KW-0378">Hydrolase</keyword>
<dbReference type="PROSITE" id="PS00138">
    <property type="entry name" value="SUBTILASE_SER"/>
    <property type="match status" value="1"/>
</dbReference>
<dbReference type="InterPro" id="IPR050131">
    <property type="entry name" value="Peptidase_S8_subtilisin-like"/>
</dbReference>
<accession>A0A7S3CGZ2</accession>
<dbReference type="InterPro" id="IPR036852">
    <property type="entry name" value="Peptidase_S8/S53_dom_sf"/>
</dbReference>
<feature type="region of interest" description="Disordered" evidence="6">
    <location>
        <begin position="74"/>
        <end position="95"/>
    </location>
</feature>
<dbReference type="PROSITE" id="PS51892">
    <property type="entry name" value="SUBTILASE"/>
    <property type="match status" value="1"/>
</dbReference>
<feature type="region of interest" description="Disordered" evidence="6">
    <location>
        <begin position="226"/>
        <end position="245"/>
    </location>
</feature>
<dbReference type="AlphaFoldDB" id="A0A7S3CGZ2"/>
<dbReference type="InterPro" id="IPR029062">
    <property type="entry name" value="Class_I_gatase-like"/>
</dbReference>
<evidence type="ECO:0000259" key="10">
    <source>
        <dbReference type="Pfam" id="PF23090"/>
    </source>
</evidence>
<dbReference type="Pfam" id="PF23094">
    <property type="entry name" value="MBTPS1_3rd"/>
    <property type="match status" value="1"/>
</dbReference>
<dbReference type="Gene3D" id="3.40.50.200">
    <property type="entry name" value="Peptidase S8/S53 domain"/>
    <property type="match status" value="1"/>
</dbReference>
<feature type="active site" description="Charge relay system" evidence="5">
    <location>
        <position position="295"/>
    </location>
</feature>
<keyword evidence="7" id="KW-0472">Membrane</keyword>
<evidence type="ECO:0000313" key="12">
    <source>
        <dbReference type="EMBL" id="CAE0196266.1"/>
    </source>
</evidence>
<dbReference type="Pfam" id="PF23001">
    <property type="entry name" value="MBTP1_N"/>
    <property type="match status" value="1"/>
</dbReference>
<evidence type="ECO:0000256" key="3">
    <source>
        <dbReference type="ARBA" id="ARBA00022801"/>
    </source>
</evidence>
<dbReference type="PANTHER" id="PTHR43806">
    <property type="entry name" value="PEPTIDASE S8"/>
    <property type="match status" value="1"/>
</dbReference>
<keyword evidence="4 5" id="KW-0720">Serine protease</keyword>
<evidence type="ECO:0000256" key="1">
    <source>
        <dbReference type="ARBA" id="ARBA00011073"/>
    </source>
</evidence>
<dbReference type="InterPro" id="IPR000209">
    <property type="entry name" value="Peptidase_S8/S53_dom"/>
</dbReference>
<evidence type="ECO:0000256" key="7">
    <source>
        <dbReference type="SAM" id="Phobius"/>
    </source>
</evidence>
<evidence type="ECO:0000256" key="6">
    <source>
        <dbReference type="SAM" id="MobiDB-lite"/>
    </source>
</evidence>
<dbReference type="GO" id="GO:0006508">
    <property type="term" value="P:proteolysis"/>
    <property type="evidence" value="ECO:0007669"/>
    <property type="project" value="UniProtKB-KW"/>
</dbReference>
<dbReference type="InterPro" id="IPR057060">
    <property type="entry name" value="MBTPS1_3rd"/>
</dbReference>
<feature type="domain" description="MBTPS1 third" evidence="11">
    <location>
        <begin position="566"/>
        <end position="694"/>
    </location>
</feature>
<evidence type="ECO:0000259" key="9">
    <source>
        <dbReference type="Pfam" id="PF23001"/>
    </source>
</evidence>
<keyword evidence="2 5" id="KW-0645">Protease</keyword>
<evidence type="ECO:0000256" key="4">
    <source>
        <dbReference type="ARBA" id="ARBA00022825"/>
    </source>
</evidence>
<dbReference type="EMBL" id="HBHZ01012105">
    <property type="protein sequence ID" value="CAE0196266.1"/>
    <property type="molecule type" value="Transcribed_RNA"/>
</dbReference>
<dbReference type="SUPFAM" id="SSF52317">
    <property type="entry name" value="Class I glutamine amidotransferase-like"/>
    <property type="match status" value="1"/>
</dbReference>
<dbReference type="Pfam" id="PF23090">
    <property type="entry name" value="MBTPS1_4th"/>
    <property type="match status" value="1"/>
</dbReference>
<gene>
    <name evidence="12" type="ORF">CROS1456_LOCUS9363</name>
</gene>
<name>A0A7S3CGZ2_9CHLO</name>
<protein>
    <submittedName>
        <fullName evidence="12">Uncharacterized protein</fullName>
    </submittedName>
</protein>